<evidence type="ECO:0000313" key="1">
    <source>
        <dbReference type="EMBL" id="GHO56790.1"/>
    </source>
</evidence>
<organism evidence="1 2">
    <name type="scientific">Ktedonobacter robiniae</name>
    <dbReference type="NCBI Taxonomy" id="2778365"/>
    <lineage>
        <taxon>Bacteria</taxon>
        <taxon>Bacillati</taxon>
        <taxon>Chloroflexota</taxon>
        <taxon>Ktedonobacteria</taxon>
        <taxon>Ktedonobacterales</taxon>
        <taxon>Ktedonobacteraceae</taxon>
        <taxon>Ktedonobacter</taxon>
    </lineage>
</organism>
<reference evidence="1 2" key="1">
    <citation type="journal article" date="2021" name="Int. J. Syst. Evol. Microbiol.">
        <title>Reticulibacter mediterranei gen. nov., sp. nov., within the new family Reticulibacteraceae fam. nov., and Ktedonospora formicarum gen. nov., sp. nov., Ktedonobacter robiniae sp. nov., Dictyobacter formicarum sp. nov. and Dictyobacter arantiisoli sp. nov., belonging to the class Ktedonobacteria.</title>
        <authorList>
            <person name="Yabe S."/>
            <person name="Zheng Y."/>
            <person name="Wang C.M."/>
            <person name="Sakai Y."/>
            <person name="Abe K."/>
            <person name="Yokota A."/>
            <person name="Donadio S."/>
            <person name="Cavaletti L."/>
            <person name="Monciardini P."/>
        </authorList>
    </citation>
    <scope>NUCLEOTIDE SEQUENCE [LARGE SCALE GENOMIC DNA]</scope>
    <source>
        <strain evidence="1 2">SOSP1-30</strain>
    </source>
</reference>
<gene>
    <name evidence="1" type="ORF">KSB_52650</name>
</gene>
<dbReference type="Proteomes" id="UP000654345">
    <property type="component" value="Unassembled WGS sequence"/>
</dbReference>
<accession>A0ABQ3UVV0</accession>
<sequence>MTQPYIKPCPECGGQRVLVEALTPVHGGFNLLMLKQPLRSTPLFSKKNRYSDTVALTYLVCGYTAMYATKPDNLKPDSK</sequence>
<dbReference type="EMBL" id="BNJG01000002">
    <property type="protein sequence ID" value="GHO56790.1"/>
    <property type="molecule type" value="Genomic_DNA"/>
</dbReference>
<comment type="caution">
    <text evidence="1">The sequence shown here is derived from an EMBL/GenBank/DDBJ whole genome shotgun (WGS) entry which is preliminary data.</text>
</comment>
<evidence type="ECO:0000313" key="2">
    <source>
        <dbReference type="Proteomes" id="UP000654345"/>
    </source>
</evidence>
<keyword evidence="2" id="KW-1185">Reference proteome</keyword>
<protein>
    <submittedName>
        <fullName evidence="1">Uncharacterized protein</fullName>
    </submittedName>
</protein>
<dbReference type="RefSeq" id="WP_201373250.1">
    <property type="nucleotide sequence ID" value="NZ_BNJG01000002.1"/>
</dbReference>
<proteinExistence type="predicted"/>
<name>A0ABQ3UVV0_9CHLR</name>